<dbReference type="EMBL" id="QBLH01000630">
    <property type="protein sequence ID" value="TGZ54612.1"/>
    <property type="molecule type" value="Genomic_DNA"/>
</dbReference>
<keyword evidence="3" id="KW-1185">Reference proteome</keyword>
<accession>A0A4S2KWQ4</accession>
<feature type="compositionally biased region" description="Basic residues" evidence="1">
    <location>
        <begin position="97"/>
        <end position="115"/>
    </location>
</feature>
<evidence type="ECO:0000313" key="3">
    <source>
        <dbReference type="Proteomes" id="UP000310200"/>
    </source>
</evidence>
<evidence type="ECO:0000313" key="2">
    <source>
        <dbReference type="EMBL" id="TGZ54612.1"/>
    </source>
</evidence>
<reference evidence="2 3" key="1">
    <citation type="journal article" date="2019" name="Philos. Trans. R. Soc. Lond., B, Biol. Sci.">
        <title>Ant behaviour and brain gene expression of defending hosts depend on the ecological success of the intruding social parasite.</title>
        <authorList>
            <person name="Kaur R."/>
            <person name="Stoldt M."/>
            <person name="Jongepier E."/>
            <person name="Feldmeyer B."/>
            <person name="Menzel F."/>
            <person name="Bornberg-Bauer E."/>
            <person name="Foitzik S."/>
        </authorList>
    </citation>
    <scope>NUCLEOTIDE SEQUENCE [LARGE SCALE GENOMIC DNA]</scope>
    <source>
        <tissue evidence="2">Whole body</tissue>
    </source>
</reference>
<comment type="caution">
    <text evidence="2">The sequence shown here is derived from an EMBL/GenBank/DDBJ whole genome shotgun (WGS) entry which is preliminary data.</text>
</comment>
<sequence>MYGKRITRRKCHNASVGPGSSYLSLYVILLVLGEESASPVPVSSGNLSSECEVCPCESARRDFSRRDVEAAKVFAEWEEKRRKIAPHYERMDERTFPRRRRRRRHRRSARSRSRSGRNEIPDRASVVYYRDDDLARKGIADATIYAHRLTSSSVLLPRGEWHISLDRYGCSRCDLETATRRPTTEMRTTRESALTFPRDARGKRVSSPAIAKGYHHRDERWRIRFRRSRSRTDADDLREASTARGGAVESSDAGPFSAMNDK</sequence>
<feature type="compositionally biased region" description="Basic and acidic residues" evidence="1">
    <location>
        <begin position="230"/>
        <end position="241"/>
    </location>
</feature>
<gene>
    <name evidence="2" type="ORF">DBV15_09380</name>
</gene>
<dbReference type="AlphaFoldDB" id="A0A4S2KWQ4"/>
<organism evidence="2 3">
    <name type="scientific">Temnothorax longispinosus</name>
    <dbReference type="NCBI Taxonomy" id="300112"/>
    <lineage>
        <taxon>Eukaryota</taxon>
        <taxon>Metazoa</taxon>
        <taxon>Ecdysozoa</taxon>
        <taxon>Arthropoda</taxon>
        <taxon>Hexapoda</taxon>
        <taxon>Insecta</taxon>
        <taxon>Pterygota</taxon>
        <taxon>Neoptera</taxon>
        <taxon>Endopterygota</taxon>
        <taxon>Hymenoptera</taxon>
        <taxon>Apocrita</taxon>
        <taxon>Aculeata</taxon>
        <taxon>Formicoidea</taxon>
        <taxon>Formicidae</taxon>
        <taxon>Myrmicinae</taxon>
        <taxon>Temnothorax</taxon>
    </lineage>
</organism>
<proteinExistence type="predicted"/>
<name>A0A4S2KWQ4_9HYME</name>
<dbReference type="Proteomes" id="UP000310200">
    <property type="component" value="Unassembled WGS sequence"/>
</dbReference>
<feature type="region of interest" description="Disordered" evidence="1">
    <location>
        <begin position="229"/>
        <end position="262"/>
    </location>
</feature>
<feature type="region of interest" description="Disordered" evidence="1">
    <location>
        <begin position="90"/>
        <end position="117"/>
    </location>
</feature>
<evidence type="ECO:0000256" key="1">
    <source>
        <dbReference type="SAM" id="MobiDB-lite"/>
    </source>
</evidence>
<protein>
    <submittedName>
        <fullName evidence="2">Uncharacterized protein</fullName>
    </submittedName>
</protein>